<evidence type="ECO:0008006" key="4">
    <source>
        <dbReference type="Google" id="ProtNLM"/>
    </source>
</evidence>
<feature type="signal peptide" evidence="1">
    <location>
        <begin position="1"/>
        <end position="25"/>
    </location>
</feature>
<accession>A0A940Y428</accession>
<dbReference type="RefSeq" id="WP_210852130.1">
    <property type="nucleotide sequence ID" value="NZ_JAGQDD010000002.1"/>
</dbReference>
<name>A0A940Y428_9BURK</name>
<protein>
    <recommendedName>
        <fullName evidence="4">Curli production assembly/transport component CsgG</fullName>
    </recommendedName>
</protein>
<feature type="chain" id="PRO_5037644274" description="Curli production assembly/transport component CsgG" evidence="1">
    <location>
        <begin position="26"/>
        <end position="435"/>
    </location>
</feature>
<evidence type="ECO:0000313" key="3">
    <source>
        <dbReference type="Proteomes" id="UP000676246"/>
    </source>
</evidence>
<reference evidence="2 3" key="1">
    <citation type="submission" date="2021-04" db="EMBL/GenBank/DDBJ databases">
        <title>The genome sequence of Ideonella sp. 3Y2.</title>
        <authorList>
            <person name="Liu Y."/>
        </authorList>
    </citation>
    <scope>NUCLEOTIDE SEQUENCE [LARGE SCALE GENOMIC DNA]</scope>
    <source>
        <strain evidence="2 3">3Y2</strain>
    </source>
</reference>
<gene>
    <name evidence="2" type="ORF">KAK03_05260</name>
</gene>
<dbReference type="Proteomes" id="UP000676246">
    <property type="component" value="Unassembled WGS sequence"/>
</dbReference>
<comment type="caution">
    <text evidence="2">The sequence shown here is derived from an EMBL/GenBank/DDBJ whole genome shotgun (WGS) entry which is preliminary data.</text>
</comment>
<dbReference type="AlphaFoldDB" id="A0A940Y428"/>
<dbReference type="EMBL" id="JAGQDD010000002">
    <property type="protein sequence ID" value="MBQ0929889.1"/>
    <property type="molecule type" value="Genomic_DNA"/>
</dbReference>
<evidence type="ECO:0000313" key="2">
    <source>
        <dbReference type="EMBL" id="MBQ0929889.1"/>
    </source>
</evidence>
<sequence length="435" mass="43652">MIPSIPALPRLLALGTLLLAGLSQAQDTPQVEQCSRKLGVLAVAEPQQGWGYLSPYGLGSPAALLRGMVQQSGCFDVVERGIAMQNMQQERALAAGGDLRAESNVGKGQMQAADFVMTPAVQIGSSTTGGIGGALLGRLGGTVGAIAGGLKFKEAMTSLLIADVRSSIQVASAEGKATRTDFGLGGWAGAVAGGGYTSTPEGKMVAAGFLDNYNRIVRQIRDNPQLIRTSSAAGDANAAASTRAEGPQAAGQLLVAKIANVKVFDQPSREAKVVATLTKADELIASGEVKNGFIYVDSANFSGWVQRTLVGPGSGAAAVPAPAPAPLPLTPGGGNAGTAAFAGTYSGVFGGAENGTFLVQVAPGGQISGSGQSSTTGAFSVSGRVDGSGRATMSTSGQAGSAVFTGVFSPGRGTVTGQWNYAGRPQGGQFSGQRQ</sequence>
<keyword evidence="1" id="KW-0732">Signal</keyword>
<organism evidence="2 3">
    <name type="scientific">Ideonella alba</name>
    <dbReference type="NCBI Taxonomy" id="2824118"/>
    <lineage>
        <taxon>Bacteria</taxon>
        <taxon>Pseudomonadati</taxon>
        <taxon>Pseudomonadota</taxon>
        <taxon>Betaproteobacteria</taxon>
        <taxon>Burkholderiales</taxon>
        <taxon>Sphaerotilaceae</taxon>
        <taxon>Ideonella</taxon>
    </lineage>
</organism>
<evidence type="ECO:0000256" key="1">
    <source>
        <dbReference type="SAM" id="SignalP"/>
    </source>
</evidence>
<proteinExistence type="predicted"/>
<keyword evidence="3" id="KW-1185">Reference proteome</keyword>